<protein>
    <submittedName>
        <fullName evidence="1">Uncharacterized protein</fullName>
    </submittedName>
</protein>
<name>A0A8R1TNE3_ONCVO</name>
<reference evidence="1" key="2">
    <citation type="submission" date="2022-06" db="UniProtKB">
        <authorList>
            <consortium name="EnsemblMetazoa"/>
        </authorList>
    </citation>
    <scope>IDENTIFICATION</scope>
</reference>
<dbReference type="AlphaFoldDB" id="A0A8R1TNE3"/>
<evidence type="ECO:0000313" key="1">
    <source>
        <dbReference type="EnsemblMetazoa" id="OVOC12669.1"/>
    </source>
</evidence>
<keyword evidence="2" id="KW-1185">Reference proteome</keyword>
<accession>A0A8R1TNE3</accession>
<reference evidence="2" key="1">
    <citation type="submission" date="2013-10" db="EMBL/GenBank/DDBJ databases">
        <title>Genome sequencing of Onchocerca volvulus.</title>
        <authorList>
            <person name="Cotton J."/>
            <person name="Tsai J."/>
            <person name="Stanley E."/>
            <person name="Tracey A."/>
            <person name="Holroyd N."/>
            <person name="Lustigman S."/>
            <person name="Berriman M."/>
        </authorList>
    </citation>
    <scope>NUCLEOTIDE SEQUENCE</scope>
</reference>
<evidence type="ECO:0000313" key="2">
    <source>
        <dbReference type="Proteomes" id="UP000024404"/>
    </source>
</evidence>
<organism evidence="1 2">
    <name type="scientific">Onchocerca volvulus</name>
    <dbReference type="NCBI Taxonomy" id="6282"/>
    <lineage>
        <taxon>Eukaryota</taxon>
        <taxon>Metazoa</taxon>
        <taxon>Ecdysozoa</taxon>
        <taxon>Nematoda</taxon>
        <taxon>Chromadorea</taxon>
        <taxon>Rhabditida</taxon>
        <taxon>Spirurina</taxon>
        <taxon>Spiruromorpha</taxon>
        <taxon>Filarioidea</taxon>
        <taxon>Onchocercidae</taxon>
        <taxon>Onchocerca</taxon>
    </lineage>
</organism>
<sequence length="113" mass="13507">MMQSYPTRKTQMYYSKTLNNKDLFSTRASLHLIHQLIVEFPFIFNHVLPIGRKDQPIVIMTSSTSDKRLEMQLSQLLPIIYHRKFFAGRTDSGRTERKRMRKLKQNLHRLKDV</sequence>
<proteinExistence type="predicted"/>
<dbReference type="Proteomes" id="UP000024404">
    <property type="component" value="Unassembled WGS sequence"/>
</dbReference>
<dbReference type="EnsemblMetazoa" id="OVOC12669.1">
    <property type="protein sequence ID" value="OVOC12669.1"/>
    <property type="gene ID" value="WBGene00249478"/>
</dbReference>
<dbReference type="EMBL" id="CMVM020000598">
    <property type="status" value="NOT_ANNOTATED_CDS"/>
    <property type="molecule type" value="Genomic_DNA"/>
</dbReference>